<comment type="caution">
    <text evidence="3">The sequence shown here is derived from an EMBL/GenBank/DDBJ whole genome shotgun (WGS) entry which is preliminary data.</text>
</comment>
<keyword evidence="1" id="KW-1133">Transmembrane helix</keyword>
<dbReference type="Proteomes" id="UP001054837">
    <property type="component" value="Unassembled WGS sequence"/>
</dbReference>
<name>A0AAV4NVI2_9ARAC</name>
<keyword evidence="1" id="KW-0812">Transmembrane</keyword>
<reference evidence="3 4" key="1">
    <citation type="submission" date="2021-06" db="EMBL/GenBank/DDBJ databases">
        <title>Caerostris darwini draft genome.</title>
        <authorList>
            <person name="Kono N."/>
            <person name="Arakawa K."/>
        </authorList>
    </citation>
    <scope>NUCLEOTIDE SEQUENCE [LARGE SCALE GENOMIC DNA]</scope>
</reference>
<accession>A0AAV4NVI2</accession>
<gene>
    <name evidence="3" type="ORF">CDAR_188151</name>
    <name evidence="2" type="ORF">CDAR_503551</name>
</gene>
<evidence type="ECO:0000313" key="4">
    <source>
        <dbReference type="Proteomes" id="UP001054837"/>
    </source>
</evidence>
<keyword evidence="4" id="KW-1185">Reference proteome</keyword>
<dbReference type="EMBL" id="BPLQ01002061">
    <property type="protein sequence ID" value="GIX88373.1"/>
    <property type="molecule type" value="Genomic_DNA"/>
</dbReference>
<proteinExistence type="predicted"/>
<protein>
    <submittedName>
        <fullName evidence="3">Uncharacterized protein</fullName>
    </submittedName>
</protein>
<keyword evidence="1" id="KW-0472">Membrane</keyword>
<dbReference type="EMBL" id="BPLQ01001983">
    <property type="protein sequence ID" value="GIX87230.1"/>
    <property type="molecule type" value="Genomic_DNA"/>
</dbReference>
<feature type="transmembrane region" description="Helical" evidence="1">
    <location>
        <begin position="119"/>
        <end position="142"/>
    </location>
</feature>
<dbReference type="AlphaFoldDB" id="A0AAV4NVI2"/>
<evidence type="ECO:0000313" key="2">
    <source>
        <dbReference type="EMBL" id="GIX87230.1"/>
    </source>
</evidence>
<organism evidence="3 4">
    <name type="scientific">Caerostris darwini</name>
    <dbReference type="NCBI Taxonomy" id="1538125"/>
    <lineage>
        <taxon>Eukaryota</taxon>
        <taxon>Metazoa</taxon>
        <taxon>Ecdysozoa</taxon>
        <taxon>Arthropoda</taxon>
        <taxon>Chelicerata</taxon>
        <taxon>Arachnida</taxon>
        <taxon>Araneae</taxon>
        <taxon>Araneomorphae</taxon>
        <taxon>Entelegynae</taxon>
        <taxon>Araneoidea</taxon>
        <taxon>Araneidae</taxon>
        <taxon>Caerostris</taxon>
    </lineage>
</organism>
<evidence type="ECO:0000313" key="3">
    <source>
        <dbReference type="EMBL" id="GIX88373.1"/>
    </source>
</evidence>
<sequence>MRSSSMQISTLMFIGSSIKQQKSFCPRRSSSGTDDGCSRLADALPEEHFGISVVSLEGKWFSFDSKTPRDGPEIGPYRFIRDRDTTSQTRGRTHRWLRPRGSSISSANLTTRMNRRYSFFGSFSTTSLAFCLATFPFLVGVLDVSLRRVNKSPGQSGKPINRDRTMLQRILFSLA</sequence>
<evidence type="ECO:0000256" key="1">
    <source>
        <dbReference type="SAM" id="Phobius"/>
    </source>
</evidence>